<gene>
    <name evidence="4" type="ORF">UCRPA7_1229</name>
</gene>
<accession>R8BVC5</accession>
<dbReference type="RefSeq" id="XP_007912004.1">
    <property type="nucleotide sequence ID" value="XM_007913813.1"/>
</dbReference>
<dbReference type="InterPro" id="IPR000277">
    <property type="entry name" value="Cys/Met-Metab_PyrdxlP-dep_enz"/>
</dbReference>
<dbReference type="InterPro" id="IPR015421">
    <property type="entry name" value="PyrdxlP-dep_Trfase_major"/>
</dbReference>
<reference evidence="5" key="1">
    <citation type="journal article" date="2013" name="Genome Announc.">
        <title>Draft genome sequence of the ascomycete Phaeoacremonium aleophilum strain UCR-PA7, a causal agent of the esca disease complex in grapevines.</title>
        <authorList>
            <person name="Blanco-Ulate B."/>
            <person name="Rolshausen P."/>
            <person name="Cantu D."/>
        </authorList>
    </citation>
    <scope>NUCLEOTIDE SEQUENCE [LARGE SCALE GENOMIC DNA]</scope>
    <source>
        <strain evidence="5">UCR-PA7</strain>
    </source>
</reference>
<comment type="similarity">
    <text evidence="3">Belongs to the trans-sulfuration enzymes family.</text>
</comment>
<dbReference type="OrthoDB" id="10047078at2759"/>
<dbReference type="GeneID" id="19321358"/>
<dbReference type="AlphaFoldDB" id="R8BVC5"/>
<dbReference type="GO" id="GO:0019346">
    <property type="term" value="P:transsulfuration"/>
    <property type="evidence" value="ECO:0007669"/>
    <property type="project" value="InterPro"/>
</dbReference>
<dbReference type="PANTHER" id="PTHR42699:SF1">
    <property type="entry name" value="CYSTATHIONINE GAMMA-SYNTHASE-RELATED"/>
    <property type="match status" value="1"/>
</dbReference>
<dbReference type="InterPro" id="IPR015424">
    <property type="entry name" value="PyrdxlP-dep_Trfase"/>
</dbReference>
<evidence type="ECO:0000313" key="5">
    <source>
        <dbReference type="Proteomes" id="UP000014074"/>
    </source>
</evidence>
<protein>
    <submittedName>
        <fullName evidence="4">Putative cystathionine gamma-synthase protein</fullName>
    </submittedName>
</protein>
<dbReference type="GO" id="GO:0003962">
    <property type="term" value="F:cystathionine gamma-synthase activity"/>
    <property type="evidence" value="ECO:0007669"/>
    <property type="project" value="TreeGrafter"/>
</dbReference>
<evidence type="ECO:0000256" key="2">
    <source>
        <dbReference type="ARBA" id="ARBA00022898"/>
    </source>
</evidence>
<proteinExistence type="inferred from homology"/>
<keyword evidence="5" id="KW-1185">Reference proteome</keyword>
<dbReference type="KEGG" id="tmn:UCRPA7_1229"/>
<dbReference type="Gene3D" id="3.90.1150.10">
    <property type="entry name" value="Aspartate Aminotransferase, domain 1"/>
    <property type="match status" value="1"/>
</dbReference>
<dbReference type="Proteomes" id="UP000014074">
    <property type="component" value="Unassembled WGS sequence"/>
</dbReference>
<dbReference type="Gene3D" id="3.40.640.10">
    <property type="entry name" value="Type I PLP-dependent aspartate aminotransferase-like (Major domain)"/>
    <property type="match status" value="1"/>
</dbReference>
<comment type="cofactor">
    <cofactor evidence="1 3">
        <name>pyridoxal 5'-phosphate</name>
        <dbReference type="ChEBI" id="CHEBI:597326"/>
    </cofactor>
</comment>
<dbReference type="Pfam" id="PF01053">
    <property type="entry name" value="Cys_Met_Meta_PP"/>
    <property type="match status" value="1"/>
</dbReference>
<organism evidence="4 5">
    <name type="scientific">Phaeoacremonium minimum (strain UCR-PA7)</name>
    <name type="common">Esca disease fungus</name>
    <name type="synonym">Togninia minima</name>
    <dbReference type="NCBI Taxonomy" id="1286976"/>
    <lineage>
        <taxon>Eukaryota</taxon>
        <taxon>Fungi</taxon>
        <taxon>Dikarya</taxon>
        <taxon>Ascomycota</taxon>
        <taxon>Pezizomycotina</taxon>
        <taxon>Sordariomycetes</taxon>
        <taxon>Sordariomycetidae</taxon>
        <taxon>Togniniales</taxon>
        <taxon>Togniniaceae</taxon>
        <taxon>Phaeoacremonium</taxon>
    </lineage>
</organism>
<sequence>MPVKNITTEFGHSMPPEGKHNITVHFPGWKVITDFRDGDTSILPKLVSMYPRFAIGKKLELPDTVGVLMYTSPDAFSVHQEYAASSHRKKEDKLAEGDLGFKVAEINDIRLYIVTYPTAKGKGIIGAWQNPGIGTSTRTAEYLLGHIDSFKQVEWSGDLNELPPPTYLPENESHGKLRERISSLMHRAPIDPDRVKVTPDDVYLYVSGMAAIYHLNKALLKRQSGTILVLGAIFHNTWHLFEETSGGVKHFGDCSATSGVLDKVEEYLETERKNGRKISYAFTEFPSNPICVSVDLKRLRQLADKYDFPIVADDTVGSFCNLDFMPVADMVMTSLTKSFSGYANVMGGSVVLNPDSPRYGEIKPHFTSDYRNEYFANDADVLLSNSADYIPRSIILNRNAATLAALLQKETDDPTSPVTGSLYPPHNDTFDNYKALMRRTTPEFTPGYGCLLSVDFEDLETAIAFYDNLAFYCGPHLGAHLSLANAFNTAVYGKVREEAKYHASYGLREEQVRLAVGLEDEEELVDTVNFALQKAREAKEAKKASGGSKAVENENAEVVATTVEVSADAEG</sequence>
<dbReference type="HOGENOM" id="CLU_011302_3_0_1"/>
<dbReference type="GO" id="GO:0030170">
    <property type="term" value="F:pyridoxal phosphate binding"/>
    <property type="evidence" value="ECO:0007669"/>
    <property type="project" value="InterPro"/>
</dbReference>
<evidence type="ECO:0000256" key="3">
    <source>
        <dbReference type="RuleBase" id="RU362118"/>
    </source>
</evidence>
<evidence type="ECO:0000256" key="1">
    <source>
        <dbReference type="ARBA" id="ARBA00001933"/>
    </source>
</evidence>
<dbReference type="InterPro" id="IPR015422">
    <property type="entry name" value="PyrdxlP-dep_Trfase_small"/>
</dbReference>
<dbReference type="InterPro" id="IPR051750">
    <property type="entry name" value="Trans-sulfuration_enzymes"/>
</dbReference>
<evidence type="ECO:0000313" key="4">
    <source>
        <dbReference type="EMBL" id="EOO03249.1"/>
    </source>
</evidence>
<name>R8BVC5_PHAM7</name>
<dbReference type="PANTHER" id="PTHR42699">
    <property type="match status" value="1"/>
</dbReference>
<dbReference type="eggNOG" id="KOG0053">
    <property type="taxonomic scope" value="Eukaryota"/>
</dbReference>
<dbReference type="SUPFAM" id="SSF53383">
    <property type="entry name" value="PLP-dependent transferases"/>
    <property type="match status" value="1"/>
</dbReference>
<keyword evidence="2 3" id="KW-0663">Pyridoxal phosphate</keyword>
<dbReference type="EMBL" id="KB932836">
    <property type="protein sequence ID" value="EOO03249.1"/>
    <property type="molecule type" value="Genomic_DNA"/>
</dbReference>